<accession>A0ACB9ET77</accession>
<keyword evidence="2" id="KW-1185">Reference proteome</keyword>
<comment type="caution">
    <text evidence="1">The sequence shown here is derived from an EMBL/GenBank/DDBJ whole genome shotgun (WGS) entry which is preliminary data.</text>
</comment>
<dbReference type="EMBL" id="CM042034">
    <property type="protein sequence ID" value="KAI3762249.1"/>
    <property type="molecule type" value="Genomic_DNA"/>
</dbReference>
<reference evidence="2" key="1">
    <citation type="journal article" date="2022" name="Mol. Ecol. Resour.">
        <title>The genomes of chicory, endive, great burdock and yacon provide insights into Asteraceae palaeo-polyploidization history and plant inulin production.</title>
        <authorList>
            <person name="Fan W."/>
            <person name="Wang S."/>
            <person name="Wang H."/>
            <person name="Wang A."/>
            <person name="Jiang F."/>
            <person name="Liu H."/>
            <person name="Zhao H."/>
            <person name="Xu D."/>
            <person name="Zhang Y."/>
        </authorList>
    </citation>
    <scope>NUCLEOTIDE SEQUENCE [LARGE SCALE GENOMIC DNA]</scope>
    <source>
        <strain evidence="2">cv. Yunnan</strain>
    </source>
</reference>
<evidence type="ECO:0000313" key="1">
    <source>
        <dbReference type="EMBL" id="KAI3762249.1"/>
    </source>
</evidence>
<protein>
    <submittedName>
        <fullName evidence="1">Uncharacterized protein</fullName>
    </submittedName>
</protein>
<dbReference type="Proteomes" id="UP001056120">
    <property type="component" value="Linkage Group LG17"/>
</dbReference>
<sequence>MNKLLNYDNEIGTPTKPPRLINLKDYSNWKSGFENYVNINDTSTSTQKYGVALFSRDISEGSKESPCNEGSCFVSSSSGCSKNTKCDNHSCSQKVSLKTTYDMMAIIASFLTPYENFIGGKITDPDMIEEDF</sequence>
<proteinExistence type="predicted"/>
<evidence type="ECO:0000313" key="2">
    <source>
        <dbReference type="Proteomes" id="UP001056120"/>
    </source>
</evidence>
<name>A0ACB9ET77_9ASTR</name>
<organism evidence="1 2">
    <name type="scientific">Smallanthus sonchifolius</name>
    <dbReference type="NCBI Taxonomy" id="185202"/>
    <lineage>
        <taxon>Eukaryota</taxon>
        <taxon>Viridiplantae</taxon>
        <taxon>Streptophyta</taxon>
        <taxon>Embryophyta</taxon>
        <taxon>Tracheophyta</taxon>
        <taxon>Spermatophyta</taxon>
        <taxon>Magnoliopsida</taxon>
        <taxon>eudicotyledons</taxon>
        <taxon>Gunneridae</taxon>
        <taxon>Pentapetalae</taxon>
        <taxon>asterids</taxon>
        <taxon>campanulids</taxon>
        <taxon>Asterales</taxon>
        <taxon>Asteraceae</taxon>
        <taxon>Asteroideae</taxon>
        <taxon>Heliantheae alliance</taxon>
        <taxon>Millerieae</taxon>
        <taxon>Smallanthus</taxon>
    </lineage>
</organism>
<gene>
    <name evidence="1" type="ORF">L1987_52674</name>
</gene>
<reference evidence="1 2" key="2">
    <citation type="journal article" date="2022" name="Mol. Ecol. Resour.">
        <title>The genomes of chicory, endive, great burdock and yacon provide insights into Asteraceae paleo-polyploidization history and plant inulin production.</title>
        <authorList>
            <person name="Fan W."/>
            <person name="Wang S."/>
            <person name="Wang H."/>
            <person name="Wang A."/>
            <person name="Jiang F."/>
            <person name="Liu H."/>
            <person name="Zhao H."/>
            <person name="Xu D."/>
            <person name="Zhang Y."/>
        </authorList>
    </citation>
    <scope>NUCLEOTIDE SEQUENCE [LARGE SCALE GENOMIC DNA]</scope>
    <source>
        <strain evidence="2">cv. Yunnan</strain>
        <tissue evidence="1">Leaves</tissue>
    </source>
</reference>